<reference evidence="1 2" key="1">
    <citation type="journal article" date="2021" name="Front. Genet.">
        <title>Chromosome-Level Genome Assembly Reveals Significant Gene Expansion in the Toll and IMD Signaling Pathways of Dendrolimus kikuchii.</title>
        <authorList>
            <person name="Zhou J."/>
            <person name="Wu P."/>
            <person name="Xiong Z."/>
            <person name="Liu N."/>
            <person name="Zhao N."/>
            <person name="Ji M."/>
            <person name="Qiu Y."/>
            <person name="Yang B."/>
        </authorList>
    </citation>
    <scope>NUCLEOTIDE SEQUENCE [LARGE SCALE GENOMIC DNA]</scope>
    <source>
        <strain evidence="1">Ann1</strain>
    </source>
</reference>
<dbReference type="EMBL" id="CM034404">
    <property type="protein sequence ID" value="KAJ0174092.1"/>
    <property type="molecule type" value="Genomic_DNA"/>
</dbReference>
<evidence type="ECO:0000313" key="1">
    <source>
        <dbReference type="EMBL" id="KAJ0174092.1"/>
    </source>
</evidence>
<comment type="caution">
    <text evidence="1">The sequence shown here is derived from an EMBL/GenBank/DDBJ whole genome shotgun (WGS) entry which is preliminary data.</text>
</comment>
<keyword evidence="2" id="KW-1185">Reference proteome</keyword>
<name>A0ACC1CR73_9NEOP</name>
<proteinExistence type="predicted"/>
<gene>
    <name evidence="1" type="ORF">K1T71_010238</name>
</gene>
<evidence type="ECO:0000313" key="2">
    <source>
        <dbReference type="Proteomes" id="UP000824533"/>
    </source>
</evidence>
<accession>A0ACC1CR73</accession>
<protein>
    <submittedName>
        <fullName evidence="1">Uncharacterized protein</fullName>
    </submittedName>
</protein>
<sequence length="69" mass="7012">MSKLVILFALVALFTIASANPQGVNVVDGQPEPVQVVDGSNGVTVVDGEQQVNVVDGPGGPQPREGGSR</sequence>
<dbReference type="Proteomes" id="UP000824533">
    <property type="component" value="Linkage Group LG18"/>
</dbReference>
<organism evidence="1 2">
    <name type="scientific">Dendrolimus kikuchii</name>
    <dbReference type="NCBI Taxonomy" id="765133"/>
    <lineage>
        <taxon>Eukaryota</taxon>
        <taxon>Metazoa</taxon>
        <taxon>Ecdysozoa</taxon>
        <taxon>Arthropoda</taxon>
        <taxon>Hexapoda</taxon>
        <taxon>Insecta</taxon>
        <taxon>Pterygota</taxon>
        <taxon>Neoptera</taxon>
        <taxon>Endopterygota</taxon>
        <taxon>Lepidoptera</taxon>
        <taxon>Glossata</taxon>
        <taxon>Ditrysia</taxon>
        <taxon>Bombycoidea</taxon>
        <taxon>Lasiocampidae</taxon>
        <taxon>Dendrolimus</taxon>
    </lineage>
</organism>